<dbReference type="EMBL" id="JAYKXH010000017">
    <property type="protein sequence ID" value="KAK7138919.1"/>
    <property type="molecule type" value="Genomic_DNA"/>
</dbReference>
<dbReference type="PANTHER" id="PTHR10845:SF242">
    <property type="entry name" value="NOVEL PROTEIN SIMILAR TO VERTEBRATE REGULATOR OF G-PROTEIN SIGNALLING FAMILY"/>
    <property type="match status" value="1"/>
</dbReference>
<keyword evidence="4" id="KW-1185">Reference proteome</keyword>
<organism evidence="3 4">
    <name type="scientific">Phoxinus phoxinus</name>
    <name type="common">Eurasian minnow</name>
    <dbReference type="NCBI Taxonomy" id="58324"/>
    <lineage>
        <taxon>Eukaryota</taxon>
        <taxon>Metazoa</taxon>
        <taxon>Chordata</taxon>
        <taxon>Craniata</taxon>
        <taxon>Vertebrata</taxon>
        <taxon>Euteleostomi</taxon>
        <taxon>Actinopterygii</taxon>
        <taxon>Neopterygii</taxon>
        <taxon>Teleostei</taxon>
        <taxon>Ostariophysi</taxon>
        <taxon>Cypriniformes</taxon>
        <taxon>Leuciscidae</taxon>
        <taxon>Phoxininae</taxon>
        <taxon>Phoxinus</taxon>
    </lineage>
</organism>
<dbReference type="PANTHER" id="PTHR10845">
    <property type="entry name" value="REGULATOR OF G PROTEIN SIGNALING"/>
    <property type="match status" value="1"/>
</dbReference>
<feature type="compositionally biased region" description="Polar residues" evidence="1">
    <location>
        <begin position="158"/>
        <end position="168"/>
    </location>
</feature>
<proteinExistence type="predicted"/>
<sequence length="332" mass="37358">MMRKYSSVGALLELDYLPWGQVGRDGTLDTSENDTAGASASYPCTPDAMSGSDEKRELNRDHSISVENLVGLEKESGLLRVTNLNESFKAYSDSQLAANAKGSFDSMGKCDAMHSSSSSLKSNHMSNSPKPPHYHRQQARAKLAAAKIHLKSLFGQGSPHSSHSNLTSAEHRENITSAKERRSRKPFLRQWSQVGHAKAQLSRKEMENWAKSLDALLDSRVGVTVFEAFLRSEFSDENLQFYSACRQYSQSSNKFSLHRRAKMISETYIQPGAPREVNLDSKTRELTIELLKAPSHTSLINAQNRIYCLLEMDCYPRFLQSEIYFTLLRDSY</sequence>
<dbReference type="AlphaFoldDB" id="A0AAN9CN29"/>
<dbReference type="Pfam" id="PF00615">
    <property type="entry name" value="RGS"/>
    <property type="match status" value="1"/>
</dbReference>
<evidence type="ECO:0000256" key="1">
    <source>
        <dbReference type="SAM" id="MobiDB-lite"/>
    </source>
</evidence>
<evidence type="ECO:0000313" key="3">
    <source>
        <dbReference type="EMBL" id="KAK7138919.1"/>
    </source>
</evidence>
<dbReference type="InterPro" id="IPR016137">
    <property type="entry name" value="RGS"/>
</dbReference>
<feature type="region of interest" description="Disordered" evidence="1">
    <location>
        <begin position="154"/>
        <end position="185"/>
    </location>
</feature>
<comment type="caution">
    <text evidence="3">The sequence shown here is derived from an EMBL/GenBank/DDBJ whole genome shotgun (WGS) entry which is preliminary data.</text>
</comment>
<dbReference type="Proteomes" id="UP001364617">
    <property type="component" value="Unassembled WGS sequence"/>
</dbReference>
<feature type="compositionally biased region" description="Basic and acidic residues" evidence="1">
    <location>
        <begin position="169"/>
        <end position="180"/>
    </location>
</feature>
<feature type="region of interest" description="Disordered" evidence="1">
    <location>
        <begin position="27"/>
        <end position="58"/>
    </location>
</feature>
<evidence type="ECO:0000259" key="2">
    <source>
        <dbReference type="PROSITE" id="PS50132"/>
    </source>
</evidence>
<feature type="compositionally biased region" description="Polar residues" evidence="1">
    <location>
        <begin position="28"/>
        <end position="38"/>
    </location>
</feature>
<gene>
    <name evidence="3" type="ORF">R3I93_016131</name>
</gene>
<name>A0AAN9CN29_9TELE</name>
<feature type="compositionally biased region" description="Low complexity" evidence="1">
    <location>
        <begin position="114"/>
        <end position="128"/>
    </location>
</feature>
<reference evidence="3 4" key="1">
    <citation type="submission" date="2024-02" db="EMBL/GenBank/DDBJ databases">
        <title>Chromosome-level genome assembly of the Eurasian Minnow (Phoxinus phoxinus).</title>
        <authorList>
            <person name="Oriowo T.O."/>
            <person name="Martin S."/>
            <person name="Stange M."/>
            <person name="Chrysostomakis Y."/>
            <person name="Brown T."/>
            <person name="Winkler S."/>
            <person name="Kukowka S."/>
            <person name="Myers E.W."/>
            <person name="Bohne A."/>
        </authorList>
    </citation>
    <scope>NUCLEOTIDE SEQUENCE [LARGE SCALE GENOMIC DNA]</scope>
    <source>
        <strain evidence="3">ZFMK-TIS-60720</strain>
        <tissue evidence="3">Whole Organism</tissue>
    </source>
</reference>
<dbReference type="Gene3D" id="1.10.167.10">
    <property type="entry name" value="Regulator of G-protein Signalling 4, domain 2"/>
    <property type="match status" value="1"/>
</dbReference>
<evidence type="ECO:0000313" key="4">
    <source>
        <dbReference type="Proteomes" id="UP001364617"/>
    </source>
</evidence>
<dbReference type="InterPro" id="IPR036305">
    <property type="entry name" value="RGS_sf"/>
</dbReference>
<dbReference type="InterPro" id="IPR044926">
    <property type="entry name" value="RGS_subdomain_2"/>
</dbReference>
<dbReference type="PRINTS" id="PR01301">
    <property type="entry name" value="RGSPROTEIN"/>
</dbReference>
<feature type="region of interest" description="Disordered" evidence="1">
    <location>
        <begin position="114"/>
        <end position="134"/>
    </location>
</feature>
<dbReference type="PROSITE" id="PS50132">
    <property type="entry name" value="RGS"/>
    <property type="match status" value="1"/>
</dbReference>
<feature type="domain" description="RGS" evidence="2">
    <location>
        <begin position="212"/>
        <end position="328"/>
    </location>
</feature>
<accession>A0AAN9CN29</accession>
<dbReference type="SUPFAM" id="SSF48097">
    <property type="entry name" value="Regulator of G-protein signaling, RGS"/>
    <property type="match status" value="1"/>
</dbReference>
<dbReference type="FunFam" id="1.10.167.10:FF:000001">
    <property type="entry name" value="Putative regulator of g-protein signaling 12"/>
    <property type="match status" value="1"/>
</dbReference>
<dbReference type="SMART" id="SM00315">
    <property type="entry name" value="RGS"/>
    <property type="match status" value="1"/>
</dbReference>
<protein>
    <recommendedName>
        <fullName evidence="2">RGS domain-containing protein</fullName>
    </recommendedName>
</protein>